<organism evidence="1 2">
    <name type="scientific">Muraenolepis orangiensis</name>
    <name type="common">Patagonian moray cod</name>
    <dbReference type="NCBI Taxonomy" id="630683"/>
    <lineage>
        <taxon>Eukaryota</taxon>
        <taxon>Metazoa</taxon>
        <taxon>Chordata</taxon>
        <taxon>Craniata</taxon>
        <taxon>Vertebrata</taxon>
        <taxon>Euteleostomi</taxon>
        <taxon>Actinopterygii</taxon>
        <taxon>Neopterygii</taxon>
        <taxon>Teleostei</taxon>
        <taxon>Neoteleostei</taxon>
        <taxon>Acanthomorphata</taxon>
        <taxon>Zeiogadaria</taxon>
        <taxon>Gadariae</taxon>
        <taxon>Gadiformes</taxon>
        <taxon>Muraenolepidoidei</taxon>
        <taxon>Muraenolepididae</taxon>
        <taxon>Muraenolepis</taxon>
    </lineage>
</organism>
<dbReference type="EMBL" id="JANIIK010000116">
    <property type="protein sequence ID" value="KAJ3587566.1"/>
    <property type="molecule type" value="Genomic_DNA"/>
</dbReference>
<protein>
    <submittedName>
        <fullName evidence="1">Uncharacterized protein</fullName>
    </submittedName>
</protein>
<evidence type="ECO:0000313" key="2">
    <source>
        <dbReference type="Proteomes" id="UP001148018"/>
    </source>
</evidence>
<keyword evidence="2" id="KW-1185">Reference proteome</keyword>
<proteinExistence type="predicted"/>
<dbReference type="Proteomes" id="UP001148018">
    <property type="component" value="Unassembled WGS sequence"/>
</dbReference>
<accession>A0A9Q0DH61</accession>
<reference evidence="1" key="1">
    <citation type="submission" date="2022-07" db="EMBL/GenBank/DDBJ databases">
        <title>Chromosome-level genome of Muraenolepis orangiensis.</title>
        <authorList>
            <person name="Kim J."/>
        </authorList>
    </citation>
    <scope>NUCLEOTIDE SEQUENCE</scope>
    <source>
        <strain evidence="1">KU_S4_2022</strain>
        <tissue evidence="1">Muscle</tissue>
    </source>
</reference>
<evidence type="ECO:0000313" key="1">
    <source>
        <dbReference type="EMBL" id="KAJ3587566.1"/>
    </source>
</evidence>
<sequence>MDPIIGRNGLSLIPLSLDLEPDRNPCLWKPRRNAQGMAHFPITMEKDIFSEALTLEPDPEPAPLLDACKNFVFYRMLWEQVALGPHEVSAELGRLPCPGTDVEYITLRKKNKI</sequence>
<name>A0A9Q0DH61_9TELE</name>
<gene>
    <name evidence="1" type="ORF">NHX12_011163</name>
</gene>
<comment type="caution">
    <text evidence="1">The sequence shown here is derived from an EMBL/GenBank/DDBJ whole genome shotgun (WGS) entry which is preliminary data.</text>
</comment>
<dbReference type="AlphaFoldDB" id="A0A9Q0DH61"/>